<feature type="chain" id="PRO_5045503987" evidence="4">
    <location>
        <begin position="37"/>
        <end position="314"/>
    </location>
</feature>
<evidence type="ECO:0000313" key="6">
    <source>
        <dbReference type="EMBL" id="URI06905.1"/>
    </source>
</evidence>
<dbReference type="PANTHER" id="PTHR30085:SF2">
    <property type="entry name" value="GLUTAMATE_ASPARTATE IMPORT SOLUTE-BINDING PROTEIN"/>
    <property type="match status" value="1"/>
</dbReference>
<evidence type="ECO:0000259" key="5">
    <source>
        <dbReference type="SMART" id="SM00062"/>
    </source>
</evidence>
<dbReference type="Gene3D" id="3.40.190.10">
    <property type="entry name" value="Periplasmic binding protein-like II"/>
    <property type="match status" value="2"/>
</dbReference>
<evidence type="ECO:0000256" key="4">
    <source>
        <dbReference type="SAM" id="SignalP"/>
    </source>
</evidence>
<evidence type="ECO:0000256" key="1">
    <source>
        <dbReference type="ARBA" id="ARBA00010333"/>
    </source>
</evidence>
<evidence type="ECO:0000256" key="2">
    <source>
        <dbReference type="ARBA" id="ARBA00022448"/>
    </source>
</evidence>
<organism evidence="6 7">
    <name type="scientific">Aquincola tertiaricarbonis</name>
    <dbReference type="NCBI Taxonomy" id="391953"/>
    <lineage>
        <taxon>Bacteria</taxon>
        <taxon>Pseudomonadati</taxon>
        <taxon>Pseudomonadota</taxon>
        <taxon>Betaproteobacteria</taxon>
        <taxon>Burkholderiales</taxon>
        <taxon>Sphaerotilaceae</taxon>
        <taxon>Aquincola</taxon>
    </lineage>
</organism>
<reference evidence="6" key="1">
    <citation type="submission" date="2022-05" db="EMBL/GenBank/DDBJ databases">
        <title>An RpoN-dependent PEP-CTERM gene is involved in floc formation of an Aquincola tertiaricarbonis strain.</title>
        <authorList>
            <person name="Qiu D."/>
            <person name="Xia M."/>
        </authorList>
    </citation>
    <scope>NUCLEOTIDE SEQUENCE</scope>
    <source>
        <strain evidence="6">RN12</strain>
    </source>
</reference>
<evidence type="ECO:0000256" key="3">
    <source>
        <dbReference type="ARBA" id="ARBA00022729"/>
    </source>
</evidence>
<dbReference type="SUPFAM" id="SSF53850">
    <property type="entry name" value="Periplasmic binding protein-like II"/>
    <property type="match status" value="1"/>
</dbReference>
<dbReference type="SMART" id="SM00062">
    <property type="entry name" value="PBPb"/>
    <property type="match status" value="1"/>
</dbReference>
<feature type="domain" description="Solute-binding protein family 3/N-terminal" evidence="5">
    <location>
        <begin position="56"/>
        <end position="287"/>
    </location>
</feature>
<dbReference type="PANTHER" id="PTHR30085">
    <property type="entry name" value="AMINO ACID ABC TRANSPORTER PERMEASE"/>
    <property type="match status" value="1"/>
</dbReference>
<feature type="signal peptide" evidence="4">
    <location>
        <begin position="1"/>
        <end position="36"/>
    </location>
</feature>
<keyword evidence="3 4" id="KW-0732">Signal</keyword>
<dbReference type="InterPro" id="IPR051455">
    <property type="entry name" value="Bact_solute-bind_prot3"/>
</dbReference>
<dbReference type="EMBL" id="CP097635">
    <property type="protein sequence ID" value="URI06905.1"/>
    <property type="molecule type" value="Genomic_DNA"/>
</dbReference>
<evidence type="ECO:0000313" key="7">
    <source>
        <dbReference type="Proteomes" id="UP001056201"/>
    </source>
</evidence>
<protein>
    <submittedName>
        <fullName evidence="6">Amino acid ABC transporter substrate-binding protein</fullName>
    </submittedName>
</protein>
<proteinExistence type="inferred from homology"/>
<dbReference type="CDD" id="cd13688">
    <property type="entry name" value="PBP2_GltI_DEBP"/>
    <property type="match status" value="1"/>
</dbReference>
<dbReference type="RefSeq" id="WP_250195170.1">
    <property type="nucleotide sequence ID" value="NZ_CP097635.1"/>
</dbReference>
<dbReference type="Proteomes" id="UP001056201">
    <property type="component" value="Chromosome 1"/>
</dbReference>
<keyword evidence="2" id="KW-0813">Transport</keyword>
<accession>A0ABY4S6H7</accession>
<dbReference type="InterPro" id="IPR001638">
    <property type="entry name" value="Solute-binding_3/MltF_N"/>
</dbReference>
<dbReference type="Pfam" id="PF00497">
    <property type="entry name" value="SBP_bac_3"/>
    <property type="match status" value="1"/>
</dbReference>
<gene>
    <name evidence="6" type="ORF">MW290_13510</name>
</gene>
<keyword evidence="7" id="KW-1185">Reference proteome</keyword>
<sequence length="314" mass="33825">MLDAARTTGRARRLGAGLLLALGLTASLLAPGAARAQEEGPVQLSGTLKKLRETGTITLAHRLDSVPFSYLSAQGQPIGYTVDLCVLLAQRLGERVGRELQLRWLPVTAASRIDAIVSSQADLECGSTTSNVERQRVVAFSPTLFVAGTKLLVKRGSGIRQFRDLGGRSAAVTAGTTNEQAMRDLARRFRVDVALQASPDHEAALGQLLAGKADAFATDDVLLYGLVARHRLQGGYTVVGDYLSYDPYAIMFRKDDAQLAAAVEEGVRELAQEGEIERRYKRWFLQKLPGGPALGLPMSAQLESLLGALAIRRE</sequence>
<comment type="similarity">
    <text evidence="1">Belongs to the bacterial solute-binding protein 3 family.</text>
</comment>
<name>A0ABY4S6H7_AQUTE</name>